<sequence length="392" mass="43412">MKRVWIIFSKEVIDNLRDRRTLTSSFVSALFTPALLLALIVVVGRIFNVDPQEKPLLLPVSGAEYAPGLIQFLEQNNVNVLPAPADPVYSVREGDSEVVLIISPDYPEAFRRGEPAPIQLVLDSSRSTASASIQRVRILLTQYTRLMASLRLQARGVDPALLSAISIGVRDVATPQSQALIFLNMMPFLITLNIFAGGVHVIIDSTAGERERGSLEPLLTNPARRWEFVLGKLLAALPFAYVSLAVVLGLFWAGFQIIPVEEFIGFPMTLDGRALLRIYLLALPEVLLASALQMLVATFTRSFKEAQTYLGFLPLLVGLPSMFLSFTTIKSEGIKMLVPTYGQSILINQILRGESYNPQHFLLVSVSTLVLAVLLTLIAIRLYYREQVLFNK</sequence>
<protein>
    <submittedName>
        <fullName evidence="2">ABC transporter permease</fullName>
    </submittedName>
</protein>
<feature type="transmembrane region" description="Helical" evidence="1">
    <location>
        <begin position="233"/>
        <end position="258"/>
    </location>
</feature>
<keyword evidence="1" id="KW-0472">Membrane</keyword>
<feature type="transmembrane region" description="Helical" evidence="1">
    <location>
        <begin position="278"/>
        <end position="297"/>
    </location>
</feature>
<dbReference type="GO" id="GO:0140359">
    <property type="term" value="F:ABC-type transporter activity"/>
    <property type="evidence" value="ECO:0007669"/>
    <property type="project" value="InterPro"/>
</dbReference>
<organism evidence="2">
    <name type="scientific">Anaerolinea thermolimosa</name>
    <dbReference type="NCBI Taxonomy" id="229919"/>
    <lineage>
        <taxon>Bacteria</taxon>
        <taxon>Bacillati</taxon>
        <taxon>Chloroflexota</taxon>
        <taxon>Anaerolineae</taxon>
        <taxon>Anaerolineales</taxon>
        <taxon>Anaerolineaceae</taxon>
        <taxon>Anaerolinea</taxon>
    </lineage>
</organism>
<evidence type="ECO:0000313" key="2">
    <source>
        <dbReference type="EMBL" id="HGS21197.1"/>
    </source>
</evidence>
<feature type="transmembrane region" description="Helical" evidence="1">
    <location>
        <begin position="179"/>
        <end position="203"/>
    </location>
</feature>
<feature type="transmembrane region" description="Helical" evidence="1">
    <location>
        <begin position="309"/>
        <end position="329"/>
    </location>
</feature>
<feature type="transmembrane region" description="Helical" evidence="1">
    <location>
        <begin position="361"/>
        <end position="384"/>
    </location>
</feature>
<dbReference type="PANTHER" id="PTHR43471:SF3">
    <property type="entry name" value="ABC TRANSPORTER PERMEASE PROTEIN NATB"/>
    <property type="match status" value="1"/>
</dbReference>
<dbReference type="AlphaFoldDB" id="A0A7C4KIB4"/>
<keyword evidence="1" id="KW-1133">Transmembrane helix</keyword>
<gene>
    <name evidence="2" type="ORF">ENT37_04935</name>
</gene>
<dbReference type="PANTHER" id="PTHR43471">
    <property type="entry name" value="ABC TRANSPORTER PERMEASE"/>
    <property type="match status" value="1"/>
</dbReference>
<dbReference type="Pfam" id="PF12679">
    <property type="entry name" value="ABC2_membrane_2"/>
    <property type="match status" value="1"/>
</dbReference>
<dbReference type="EMBL" id="DSYK01000253">
    <property type="protein sequence ID" value="HGS21197.1"/>
    <property type="molecule type" value="Genomic_DNA"/>
</dbReference>
<keyword evidence="1" id="KW-0812">Transmembrane</keyword>
<accession>A0A7C4KIB4</accession>
<reference evidence="2" key="1">
    <citation type="journal article" date="2020" name="mSystems">
        <title>Genome- and Community-Level Interaction Insights into Carbon Utilization and Element Cycling Functions of Hydrothermarchaeota in Hydrothermal Sediment.</title>
        <authorList>
            <person name="Zhou Z."/>
            <person name="Liu Y."/>
            <person name="Xu W."/>
            <person name="Pan J."/>
            <person name="Luo Z.H."/>
            <person name="Li M."/>
        </authorList>
    </citation>
    <scope>NUCLEOTIDE SEQUENCE [LARGE SCALE GENOMIC DNA]</scope>
    <source>
        <strain evidence="2">SpSt-573</strain>
    </source>
</reference>
<name>A0A7C4KIB4_9CHLR</name>
<evidence type="ECO:0000256" key="1">
    <source>
        <dbReference type="SAM" id="Phobius"/>
    </source>
</evidence>
<proteinExistence type="predicted"/>
<dbReference type="GO" id="GO:0005886">
    <property type="term" value="C:plasma membrane"/>
    <property type="evidence" value="ECO:0007669"/>
    <property type="project" value="UniProtKB-SubCell"/>
</dbReference>
<comment type="caution">
    <text evidence="2">The sequence shown here is derived from an EMBL/GenBank/DDBJ whole genome shotgun (WGS) entry which is preliminary data.</text>
</comment>
<feature type="transmembrane region" description="Helical" evidence="1">
    <location>
        <begin position="21"/>
        <end position="47"/>
    </location>
</feature>